<dbReference type="Pfam" id="PF05827">
    <property type="entry name" value="VAS1_LD"/>
    <property type="match status" value="1"/>
</dbReference>
<evidence type="ECO:0000256" key="3">
    <source>
        <dbReference type="ARBA" id="ARBA00022692"/>
    </source>
</evidence>
<dbReference type="InterPro" id="IPR046756">
    <property type="entry name" value="VAS1/VOA1_TM"/>
</dbReference>
<dbReference type="EMBL" id="AFYH01155245">
    <property type="status" value="NOT_ANNOTATED_CDS"/>
    <property type="molecule type" value="Genomic_DNA"/>
</dbReference>
<dbReference type="PANTHER" id="PTHR12471:SF6">
    <property type="entry name" value="ATPASE H+ TRANSPORTING ACCESSORY PROTEIN 1"/>
    <property type="match status" value="1"/>
</dbReference>
<evidence type="ECO:0000313" key="9">
    <source>
        <dbReference type="Ensembl" id="ENSLACP00000012187.1"/>
    </source>
</evidence>
<keyword evidence="10" id="KW-1185">Reference proteome</keyword>
<dbReference type="PANTHER" id="PTHR12471">
    <property type="entry name" value="VACUOLAR ATP SYNTHASE SUBUNIT S1"/>
    <property type="match status" value="1"/>
</dbReference>
<keyword evidence="5 6" id="KW-0472">Membrane</keyword>
<evidence type="ECO:0000256" key="6">
    <source>
        <dbReference type="SAM" id="Phobius"/>
    </source>
</evidence>
<dbReference type="Proteomes" id="UP000008672">
    <property type="component" value="Unassembled WGS sequence"/>
</dbReference>
<evidence type="ECO:0000259" key="8">
    <source>
        <dbReference type="Pfam" id="PF20520"/>
    </source>
</evidence>
<dbReference type="GeneTree" id="ENSGT00940000166287"/>
<dbReference type="EMBL" id="AFYH01155247">
    <property type="status" value="NOT_ANNOTATED_CDS"/>
    <property type="molecule type" value="Genomic_DNA"/>
</dbReference>
<dbReference type="Ensembl" id="ENSLACT00000012279.1">
    <property type="protein sequence ID" value="ENSLACP00000012187.1"/>
    <property type="gene ID" value="ENSLACG00000010726.1"/>
</dbReference>
<dbReference type="Pfam" id="PF20520">
    <property type="entry name" value="Ac45-VOA1_TM"/>
    <property type="match status" value="1"/>
</dbReference>
<dbReference type="GO" id="GO:0030659">
    <property type="term" value="C:cytoplasmic vesicle membrane"/>
    <property type="evidence" value="ECO:0007669"/>
    <property type="project" value="UniProtKB-ARBA"/>
</dbReference>
<dbReference type="GO" id="GO:0033176">
    <property type="term" value="C:proton-transporting V-type ATPase complex"/>
    <property type="evidence" value="ECO:0007669"/>
    <property type="project" value="TreeGrafter"/>
</dbReference>
<reference evidence="9" key="3">
    <citation type="submission" date="2025-09" db="UniProtKB">
        <authorList>
            <consortium name="Ensembl"/>
        </authorList>
    </citation>
    <scope>IDENTIFICATION</scope>
</reference>
<dbReference type="eggNOG" id="KOG3868">
    <property type="taxonomic scope" value="Eukaryota"/>
</dbReference>
<dbReference type="OMA" id="MSQRFYP"/>
<organism evidence="9 10">
    <name type="scientific">Latimeria chalumnae</name>
    <name type="common">Coelacanth</name>
    <dbReference type="NCBI Taxonomy" id="7897"/>
    <lineage>
        <taxon>Eukaryota</taxon>
        <taxon>Metazoa</taxon>
        <taxon>Chordata</taxon>
        <taxon>Craniata</taxon>
        <taxon>Vertebrata</taxon>
        <taxon>Euteleostomi</taxon>
        <taxon>Coelacanthiformes</taxon>
        <taxon>Coelacanthidae</taxon>
        <taxon>Latimeria</taxon>
    </lineage>
</organism>
<name>H3ARB6_LATCH</name>
<comment type="similarity">
    <text evidence="2">Belongs to the vacuolar ATPase subunit S1 family.</text>
</comment>
<reference evidence="9" key="2">
    <citation type="submission" date="2025-08" db="UniProtKB">
        <authorList>
            <consortium name="Ensembl"/>
        </authorList>
    </citation>
    <scope>IDENTIFICATION</scope>
</reference>
<feature type="transmembrane region" description="Helical" evidence="6">
    <location>
        <begin position="379"/>
        <end position="399"/>
    </location>
</feature>
<dbReference type="GO" id="GO:0030641">
    <property type="term" value="P:regulation of cellular pH"/>
    <property type="evidence" value="ECO:0007669"/>
    <property type="project" value="TreeGrafter"/>
</dbReference>
<dbReference type="GO" id="GO:0012505">
    <property type="term" value="C:endomembrane system"/>
    <property type="evidence" value="ECO:0007669"/>
    <property type="project" value="UniProtKB-ARBA"/>
</dbReference>
<protein>
    <recommendedName>
        <fullName evidence="11">ATPase H+ transporting accessory protein 1</fullName>
    </recommendedName>
</protein>
<evidence type="ECO:0000256" key="5">
    <source>
        <dbReference type="ARBA" id="ARBA00023136"/>
    </source>
</evidence>
<dbReference type="EMBL" id="AFYH01155246">
    <property type="status" value="NOT_ANNOTATED_CDS"/>
    <property type="molecule type" value="Genomic_DNA"/>
</dbReference>
<evidence type="ECO:0008006" key="11">
    <source>
        <dbReference type="Google" id="ProtNLM"/>
    </source>
</evidence>
<feature type="domain" description="V-type proton ATPase subunit S1/VOA1 transmembrane" evidence="8">
    <location>
        <begin position="374"/>
        <end position="412"/>
    </location>
</feature>
<reference evidence="10" key="1">
    <citation type="submission" date="2011-08" db="EMBL/GenBank/DDBJ databases">
        <title>The draft genome of Latimeria chalumnae.</title>
        <authorList>
            <person name="Di Palma F."/>
            <person name="Alfoldi J."/>
            <person name="Johnson J."/>
            <person name="Berlin A."/>
            <person name="Gnerre S."/>
            <person name="Jaffe D."/>
            <person name="MacCallum I."/>
            <person name="Young S."/>
            <person name="Walker B.J."/>
            <person name="Lander E."/>
            <person name="Lindblad-Toh K."/>
        </authorList>
    </citation>
    <scope>NUCLEOTIDE SEQUENCE [LARGE SCALE GENOMIC DNA]</scope>
    <source>
        <strain evidence="10">Wild caught</strain>
    </source>
</reference>
<dbReference type="InterPro" id="IPR046755">
    <property type="entry name" value="VAS1_LD"/>
</dbReference>
<evidence type="ECO:0000259" key="7">
    <source>
        <dbReference type="Pfam" id="PF05827"/>
    </source>
</evidence>
<dbReference type="InterPro" id="IPR008388">
    <property type="entry name" value="Ac45_acc_su"/>
</dbReference>
<dbReference type="Gene3D" id="2.40.160.110">
    <property type="match status" value="1"/>
</dbReference>
<dbReference type="STRING" id="7897.ENSLACP00000012187"/>
<keyword evidence="4 6" id="KW-1133">Transmembrane helix</keyword>
<evidence type="ECO:0000256" key="1">
    <source>
        <dbReference type="ARBA" id="ARBA00004167"/>
    </source>
</evidence>
<dbReference type="GO" id="GO:0001671">
    <property type="term" value="F:ATPase activator activity"/>
    <property type="evidence" value="ECO:0007669"/>
    <property type="project" value="TreeGrafter"/>
</dbReference>
<comment type="subcellular location">
    <subcellularLocation>
        <location evidence="1">Membrane</location>
        <topology evidence="1">Single-pass membrane protein</topology>
    </subcellularLocation>
</comment>
<evidence type="ECO:0000256" key="4">
    <source>
        <dbReference type="ARBA" id="ARBA00022989"/>
    </source>
</evidence>
<evidence type="ECO:0000256" key="2">
    <source>
        <dbReference type="ARBA" id="ARBA00009037"/>
    </source>
</evidence>
<dbReference type="FunFam" id="2.40.160.110:FF:000003">
    <property type="entry name" value="ATPase H+ transporting accessory protein 1"/>
    <property type="match status" value="1"/>
</dbReference>
<sequence length="424" mass="48099">LYNFIFSSLWDSQTAVYEGHVTSKLQLHTVLQPIFDQNFKNVVLFLQDELSVDDFTHYSRAYRNENSFHHVQVFLDSSASSLVLPAVDWRATSELLEYLETKEDWNIVVLGNDKALQLEVDKSRSNLLVVKFPPMNSMSDKSTTKALTENDAILGKITTMLKAQNLQFTVIYTAERPSRVPRSAFKTFHTGRQLMATEPEISVPYPPLNITNGTDTCIIFYATKLSFTFKKALQFDLTNLTFVSHEVNFSSSVCSDTNTMLSMFYSNPATGIDSLEIRFLMSNKFYTGSARNWFTLDFVEIVHKSEVARFNVSISAPAEYSFHCQLVGTSSIYGAQLIPSNTEAENWEILISEFQIQGFNVKDNLFSYASDCTSFFCPAIWMALVTSLVLLYILTYGIHMIMQLTTNDRFDDPKGLALTVPQTE</sequence>
<dbReference type="HOGENOM" id="CLU_039408_1_0_1"/>
<evidence type="ECO:0000313" key="10">
    <source>
        <dbReference type="Proteomes" id="UP000008672"/>
    </source>
</evidence>
<accession>H3ARB6</accession>
<feature type="domain" description="V-type proton ATPase subunit S1 luminal" evidence="7">
    <location>
        <begin position="215"/>
        <end position="359"/>
    </location>
</feature>
<dbReference type="AlphaFoldDB" id="H3ARB6"/>
<proteinExistence type="inferred from homology"/>
<dbReference type="GO" id="GO:0098588">
    <property type="term" value="C:bounding membrane of organelle"/>
    <property type="evidence" value="ECO:0007669"/>
    <property type="project" value="UniProtKB-ARBA"/>
</dbReference>
<gene>
    <name evidence="9" type="primary">LOC102358523</name>
</gene>
<dbReference type="InParanoid" id="H3ARB6"/>
<keyword evidence="3 6" id="KW-0812">Transmembrane</keyword>